<dbReference type="AlphaFoldDB" id="A0A8B8DXT4"/>
<dbReference type="PROSITE" id="PS00018">
    <property type="entry name" value="EF_HAND_1"/>
    <property type="match status" value="4"/>
</dbReference>
<sequence length="149" mass="17057">MVDQLSKEIKNDFKETFNLFDKDGDGTISTSELAMVMRSLGQNPSDMELEMMLRGVDEDGNGSIDFEEFVLMMAKKLERSNTEDEIREAFKLFDTDNNGFITVAELRNILTDTGEKIRPEEADELIKAIDKDGDGKIDYEEFCRMMSEK</sequence>
<evidence type="ECO:0000256" key="1">
    <source>
        <dbReference type="ARBA" id="ARBA00022737"/>
    </source>
</evidence>
<organism evidence="4 5">
    <name type="scientific">Crassostrea virginica</name>
    <name type="common">Eastern oyster</name>
    <dbReference type="NCBI Taxonomy" id="6565"/>
    <lineage>
        <taxon>Eukaryota</taxon>
        <taxon>Metazoa</taxon>
        <taxon>Spiralia</taxon>
        <taxon>Lophotrochozoa</taxon>
        <taxon>Mollusca</taxon>
        <taxon>Bivalvia</taxon>
        <taxon>Autobranchia</taxon>
        <taxon>Pteriomorphia</taxon>
        <taxon>Ostreida</taxon>
        <taxon>Ostreoidea</taxon>
        <taxon>Ostreidae</taxon>
        <taxon>Crassostrea</taxon>
    </lineage>
</organism>
<dbReference type="RefSeq" id="XP_022332304.1">
    <property type="nucleotide sequence ID" value="XM_022476596.1"/>
</dbReference>
<dbReference type="FunFam" id="1.10.238.10:FF:000178">
    <property type="entry name" value="Calmodulin-2 A"/>
    <property type="match status" value="1"/>
</dbReference>
<feature type="domain" description="EF-hand" evidence="3">
    <location>
        <begin position="44"/>
        <end position="79"/>
    </location>
</feature>
<proteinExistence type="predicted"/>
<accession>A0A8B8DXT4</accession>
<protein>
    <submittedName>
        <fullName evidence="5">Neo-calmodulin-like</fullName>
    </submittedName>
</protein>
<dbReference type="KEGG" id="cvn:111130006"/>
<evidence type="ECO:0000313" key="4">
    <source>
        <dbReference type="Proteomes" id="UP000694844"/>
    </source>
</evidence>
<keyword evidence="1" id="KW-0677">Repeat</keyword>
<dbReference type="CDD" id="cd15898">
    <property type="entry name" value="EFh_PI-PLC"/>
    <property type="match status" value="1"/>
</dbReference>
<dbReference type="SUPFAM" id="SSF47473">
    <property type="entry name" value="EF-hand"/>
    <property type="match status" value="1"/>
</dbReference>
<dbReference type="PANTHER" id="PTHR23048:SF0">
    <property type="entry name" value="CALMODULIN LIKE 3"/>
    <property type="match status" value="1"/>
</dbReference>
<dbReference type="PANTHER" id="PTHR23048">
    <property type="entry name" value="MYOSIN LIGHT CHAIN 1, 3"/>
    <property type="match status" value="1"/>
</dbReference>
<keyword evidence="4" id="KW-1185">Reference proteome</keyword>
<evidence type="ECO:0000256" key="2">
    <source>
        <dbReference type="ARBA" id="ARBA00022837"/>
    </source>
</evidence>
<evidence type="ECO:0000313" key="5">
    <source>
        <dbReference type="RefSeq" id="XP_022332304.1"/>
    </source>
</evidence>
<dbReference type="InterPro" id="IPR050230">
    <property type="entry name" value="CALM/Myosin/TropC-like"/>
</dbReference>
<dbReference type="PROSITE" id="PS50222">
    <property type="entry name" value="EF_HAND_2"/>
    <property type="match status" value="4"/>
</dbReference>
<dbReference type="GO" id="GO:0016460">
    <property type="term" value="C:myosin II complex"/>
    <property type="evidence" value="ECO:0007669"/>
    <property type="project" value="TreeGrafter"/>
</dbReference>
<dbReference type="CDD" id="cd00051">
    <property type="entry name" value="EFh"/>
    <property type="match status" value="1"/>
</dbReference>
<dbReference type="GO" id="GO:0005509">
    <property type="term" value="F:calcium ion binding"/>
    <property type="evidence" value="ECO:0007669"/>
    <property type="project" value="InterPro"/>
</dbReference>
<evidence type="ECO:0000259" key="3">
    <source>
        <dbReference type="PROSITE" id="PS50222"/>
    </source>
</evidence>
<keyword evidence="2" id="KW-0106">Calcium</keyword>
<dbReference type="Proteomes" id="UP000694844">
    <property type="component" value="Chromosome 4"/>
</dbReference>
<feature type="domain" description="EF-hand" evidence="3">
    <location>
        <begin position="8"/>
        <end position="43"/>
    </location>
</feature>
<dbReference type="InterPro" id="IPR011992">
    <property type="entry name" value="EF-hand-dom_pair"/>
</dbReference>
<dbReference type="Pfam" id="PF13499">
    <property type="entry name" value="EF-hand_7"/>
    <property type="match status" value="2"/>
</dbReference>
<dbReference type="InterPro" id="IPR002048">
    <property type="entry name" value="EF_hand_dom"/>
</dbReference>
<gene>
    <name evidence="5" type="primary">LOC111130006</name>
</gene>
<dbReference type="SMART" id="SM00054">
    <property type="entry name" value="EFh"/>
    <property type="match status" value="4"/>
</dbReference>
<dbReference type="OrthoDB" id="26525at2759"/>
<dbReference type="InterPro" id="IPR018247">
    <property type="entry name" value="EF_Hand_1_Ca_BS"/>
</dbReference>
<feature type="domain" description="EF-hand" evidence="3">
    <location>
        <begin position="117"/>
        <end position="149"/>
    </location>
</feature>
<feature type="domain" description="EF-hand" evidence="3">
    <location>
        <begin position="81"/>
        <end position="116"/>
    </location>
</feature>
<name>A0A8B8DXT4_CRAVI</name>
<dbReference type="GeneID" id="111130006"/>
<reference evidence="5" key="1">
    <citation type="submission" date="2025-08" db="UniProtKB">
        <authorList>
            <consortium name="RefSeq"/>
        </authorList>
    </citation>
    <scope>IDENTIFICATION</scope>
    <source>
        <tissue evidence="5">Whole sample</tissue>
    </source>
</reference>
<dbReference type="Gene3D" id="1.10.238.10">
    <property type="entry name" value="EF-hand"/>
    <property type="match status" value="2"/>
</dbReference>